<dbReference type="EMBL" id="CP053015">
    <property type="protein sequence ID" value="QJQ33631.1"/>
    <property type="molecule type" value="Genomic_DNA"/>
</dbReference>
<gene>
    <name evidence="2" type="ORF">GV829_07225</name>
</gene>
<dbReference type="PANTHER" id="PTHR43283">
    <property type="entry name" value="BETA-LACTAMASE-RELATED"/>
    <property type="match status" value="1"/>
</dbReference>
<dbReference type="PANTHER" id="PTHR43283:SF7">
    <property type="entry name" value="BETA-LACTAMASE-RELATED DOMAIN-CONTAINING PROTEIN"/>
    <property type="match status" value="1"/>
</dbReference>
<keyword evidence="2" id="KW-0378">Hydrolase</keyword>
<organism evidence="2 3">
    <name type="scientific">Sphingomonas lacunae</name>
    <dbReference type="NCBI Taxonomy" id="2698828"/>
    <lineage>
        <taxon>Bacteria</taxon>
        <taxon>Pseudomonadati</taxon>
        <taxon>Pseudomonadota</taxon>
        <taxon>Alphaproteobacteria</taxon>
        <taxon>Sphingomonadales</taxon>
        <taxon>Sphingomonadaceae</taxon>
        <taxon>Sphingomonas</taxon>
    </lineage>
</organism>
<dbReference type="InterPro" id="IPR012338">
    <property type="entry name" value="Beta-lactam/transpept-like"/>
</dbReference>
<accession>A0A6M4B2H0</accession>
<name>A0A6M4B2H0_9SPHN</name>
<reference evidence="2 3" key="1">
    <citation type="submission" date="2020-01" db="EMBL/GenBank/DDBJ databases">
        <title>Sphingomonas sp. strain CSW-10.</title>
        <authorList>
            <person name="Chen W.-M."/>
        </authorList>
    </citation>
    <scope>NUCLEOTIDE SEQUENCE [LARGE SCALE GENOMIC DNA]</scope>
    <source>
        <strain evidence="2 3">CSW-10</strain>
    </source>
</reference>
<feature type="domain" description="Beta-lactamase-related" evidence="1">
    <location>
        <begin position="169"/>
        <end position="430"/>
    </location>
</feature>
<dbReference type="KEGG" id="slan:GV829_07225"/>
<dbReference type="InterPro" id="IPR050789">
    <property type="entry name" value="Diverse_Enzym_Activities"/>
</dbReference>
<dbReference type="Pfam" id="PF00144">
    <property type="entry name" value="Beta-lactamase"/>
    <property type="match status" value="1"/>
</dbReference>
<sequence length="454" mass="49306">MAQQAPSAPNALPTPTPQQESLAAGYVALTTCSAVFTARRMGAERTLESIRENELRGVYPDIDRIVQTQSTFDDGVSFSAGWDRNMPARRAVLDLRTDGCTLEPVGSGVASRDHVHHAPGRTEVVFRPVRLHAPWPLGDRDALARPARGAETDRLDGAIRAAFDGGFGQSTNTTAVVIVQNGRIIREQYKDGFGIHVPQRTWSVAKSIAATIVGSAAHRGEADVAAPAAIANWQRDNDPRRAITLDQLLRMASGLTSDTAGNRTDAIYFGGTTVDEQAPGWPLIAPPGSTFRYANNDTLLAVLAISPTFAQHPPRVFFESINMHATVAETDWRGNYVLSSQVWSTARDLARFGMLYLNDGVWNGQRILPEGWRTYVTTPSGPQPPGEFGYGASFWLLNRSEGVPPDTFAAFGNRGQYVVIVPSRNIVIVRRGEDPAGARFDIAAFTRELLAALE</sequence>
<dbReference type="SUPFAM" id="SSF56601">
    <property type="entry name" value="beta-lactamase/transpeptidase-like"/>
    <property type="match status" value="1"/>
</dbReference>
<evidence type="ECO:0000313" key="2">
    <source>
        <dbReference type="EMBL" id="QJQ33631.1"/>
    </source>
</evidence>
<dbReference type="GO" id="GO:0016787">
    <property type="term" value="F:hydrolase activity"/>
    <property type="evidence" value="ECO:0007669"/>
    <property type="project" value="UniProtKB-KW"/>
</dbReference>
<proteinExistence type="predicted"/>
<keyword evidence="3" id="KW-1185">Reference proteome</keyword>
<dbReference type="Gene3D" id="3.40.710.10">
    <property type="entry name" value="DD-peptidase/beta-lactamase superfamily"/>
    <property type="match status" value="1"/>
</dbReference>
<dbReference type="InterPro" id="IPR001466">
    <property type="entry name" value="Beta-lactam-related"/>
</dbReference>
<dbReference type="AlphaFoldDB" id="A0A6M4B2H0"/>
<dbReference type="Proteomes" id="UP000503018">
    <property type="component" value="Chromosome"/>
</dbReference>
<protein>
    <submittedName>
        <fullName evidence="2">Serine hydrolase</fullName>
    </submittedName>
</protein>
<evidence type="ECO:0000259" key="1">
    <source>
        <dbReference type="Pfam" id="PF00144"/>
    </source>
</evidence>
<evidence type="ECO:0000313" key="3">
    <source>
        <dbReference type="Proteomes" id="UP000503018"/>
    </source>
</evidence>